<dbReference type="RefSeq" id="WP_131979981.1">
    <property type="nucleotide sequence ID" value="NZ_SMKL01000008.1"/>
</dbReference>
<dbReference type="EMBL" id="SMKL01000008">
    <property type="protein sequence ID" value="TDC53544.1"/>
    <property type="molecule type" value="Genomic_DNA"/>
</dbReference>
<keyword evidence="4" id="KW-1185">Reference proteome</keyword>
<dbReference type="Gene3D" id="3.40.630.30">
    <property type="match status" value="1"/>
</dbReference>
<dbReference type="OrthoDB" id="5405911at2"/>
<dbReference type="Proteomes" id="UP000295621">
    <property type="component" value="Unassembled WGS sequence"/>
</dbReference>
<dbReference type="InterPro" id="IPR045057">
    <property type="entry name" value="Gcn5-rel_NAT"/>
</dbReference>
<feature type="domain" description="N-acetyltransferase" evidence="1">
    <location>
        <begin position="1"/>
        <end position="107"/>
    </location>
</feature>
<dbReference type="InterPro" id="IPR016181">
    <property type="entry name" value="Acyl_CoA_acyltransferase"/>
</dbReference>
<dbReference type="Pfam" id="PF14542">
    <property type="entry name" value="Acetyltransf_CG"/>
    <property type="match status" value="1"/>
</dbReference>
<proteinExistence type="predicted"/>
<dbReference type="SUPFAM" id="SSF55729">
    <property type="entry name" value="Acyl-CoA N-acyltransferases (Nat)"/>
    <property type="match status" value="1"/>
</dbReference>
<accession>A0A4R4RV35</accession>
<dbReference type="InterPro" id="IPR000182">
    <property type="entry name" value="GNAT_dom"/>
</dbReference>
<evidence type="ECO:0000313" key="3">
    <source>
        <dbReference type="EMBL" id="TDC53544.1"/>
    </source>
</evidence>
<reference evidence="3 4" key="1">
    <citation type="submission" date="2019-02" db="EMBL/GenBank/DDBJ databases">
        <title>Draft genome sequences of novel Actinobacteria.</title>
        <authorList>
            <person name="Sahin N."/>
            <person name="Ay H."/>
            <person name="Saygin H."/>
        </authorList>
    </citation>
    <scope>NUCLEOTIDE SEQUENCE [LARGE SCALE GENOMIC DNA]</scope>
    <source>
        <strain evidence="3 4">KC603</strain>
    </source>
</reference>
<protein>
    <submittedName>
        <fullName evidence="3">N-acetyltransferase</fullName>
    </submittedName>
</protein>
<evidence type="ECO:0000259" key="1">
    <source>
        <dbReference type="PROSITE" id="PS51186"/>
    </source>
</evidence>
<dbReference type="PROSITE" id="PS51186">
    <property type="entry name" value="GNAT"/>
    <property type="match status" value="1"/>
</dbReference>
<dbReference type="CDD" id="cd04301">
    <property type="entry name" value="NAT_SF"/>
    <property type="match status" value="1"/>
</dbReference>
<comment type="caution">
    <text evidence="3">The sequence shown here is derived from an EMBL/GenBank/DDBJ whole genome shotgun (WGS) entry which is preliminary data.</text>
</comment>
<dbReference type="PROSITE" id="PS51729">
    <property type="entry name" value="GNAT_YJDJ"/>
    <property type="match status" value="1"/>
</dbReference>
<organism evidence="3 4">
    <name type="scientific">Jiangella ureilytica</name>
    <dbReference type="NCBI Taxonomy" id="2530374"/>
    <lineage>
        <taxon>Bacteria</taxon>
        <taxon>Bacillati</taxon>
        <taxon>Actinomycetota</taxon>
        <taxon>Actinomycetes</taxon>
        <taxon>Jiangellales</taxon>
        <taxon>Jiangellaceae</taxon>
        <taxon>Jiangella</taxon>
    </lineage>
</organism>
<keyword evidence="3" id="KW-0808">Transferase</keyword>
<dbReference type="GO" id="GO:0016747">
    <property type="term" value="F:acyltransferase activity, transferring groups other than amino-acyl groups"/>
    <property type="evidence" value="ECO:0007669"/>
    <property type="project" value="InterPro"/>
</dbReference>
<dbReference type="InterPro" id="IPR031165">
    <property type="entry name" value="GNAT_YJDJ"/>
</dbReference>
<feature type="domain" description="N-acetyltransferase" evidence="2">
    <location>
        <begin position="15"/>
        <end position="101"/>
    </location>
</feature>
<evidence type="ECO:0000259" key="2">
    <source>
        <dbReference type="PROSITE" id="PS51729"/>
    </source>
</evidence>
<dbReference type="PANTHER" id="PTHR31435">
    <property type="entry name" value="PROTEIN NATD1"/>
    <property type="match status" value="1"/>
</dbReference>
<sequence>MSDESAPAAGDIVVRDNPEARSYDALVGDTLVAITAYEAEGTRRVLTHTAVEPEYRGRGVGGRLVRGVLDDLRARGLTATVFCEYVAGYIESHPEYADVVDPDQPGRVQPGA</sequence>
<dbReference type="PANTHER" id="PTHR31435:SF10">
    <property type="entry name" value="BSR4717 PROTEIN"/>
    <property type="match status" value="1"/>
</dbReference>
<name>A0A4R4RV35_9ACTN</name>
<gene>
    <name evidence="3" type="ORF">E1212_05050</name>
</gene>
<evidence type="ECO:0000313" key="4">
    <source>
        <dbReference type="Proteomes" id="UP000295621"/>
    </source>
</evidence>
<dbReference type="AlphaFoldDB" id="A0A4R4RV35"/>